<evidence type="ECO:0000259" key="12">
    <source>
        <dbReference type="PROSITE" id="PS51030"/>
    </source>
</evidence>
<dbReference type="SMART" id="SM00399">
    <property type="entry name" value="ZnF_C4"/>
    <property type="match status" value="1"/>
</dbReference>
<dbReference type="PRINTS" id="PR00047">
    <property type="entry name" value="STROIDFINGER"/>
</dbReference>
<keyword evidence="3 11" id="KW-0479">Metal-binding</keyword>
<evidence type="ECO:0000259" key="13">
    <source>
        <dbReference type="PROSITE" id="PS51843"/>
    </source>
</evidence>
<evidence type="ECO:0008006" key="16">
    <source>
        <dbReference type="Google" id="ProtNLM"/>
    </source>
</evidence>
<keyword evidence="5 11" id="KW-0862">Zinc</keyword>
<dbReference type="CDD" id="cd06960">
    <property type="entry name" value="NR_DBD_HNF4A"/>
    <property type="match status" value="1"/>
</dbReference>
<dbReference type="InterPro" id="IPR035500">
    <property type="entry name" value="NHR-like_dom_sf"/>
</dbReference>
<dbReference type="Gene3D" id="3.30.50.10">
    <property type="entry name" value="Erythroid Transcription Factor GATA-1, subunit A"/>
    <property type="match status" value="1"/>
</dbReference>
<dbReference type="PROSITE" id="PS51843">
    <property type="entry name" value="NR_LBD"/>
    <property type="match status" value="1"/>
</dbReference>
<evidence type="ECO:0000313" key="15">
    <source>
        <dbReference type="Proteomes" id="UP000614601"/>
    </source>
</evidence>
<evidence type="ECO:0000313" key="14">
    <source>
        <dbReference type="EMBL" id="CAD5225604.1"/>
    </source>
</evidence>
<dbReference type="InterPro" id="IPR000536">
    <property type="entry name" value="Nucl_hrmn_rcpt_lig-bd"/>
</dbReference>
<gene>
    <name evidence="14" type="ORF">BOKJ2_LOCUS11661</name>
</gene>
<dbReference type="AlphaFoldDB" id="A0A811LEL3"/>
<dbReference type="Proteomes" id="UP000783686">
    <property type="component" value="Unassembled WGS sequence"/>
</dbReference>
<keyword evidence="7 11" id="KW-0238">DNA-binding</keyword>
<dbReference type="PROSITE" id="PS51030">
    <property type="entry name" value="NUCLEAR_REC_DBD_2"/>
    <property type="match status" value="1"/>
</dbReference>
<organism evidence="14 15">
    <name type="scientific">Bursaphelenchus okinawaensis</name>
    <dbReference type="NCBI Taxonomy" id="465554"/>
    <lineage>
        <taxon>Eukaryota</taxon>
        <taxon>Metazoa</taxon>
        <taxon>Ecdysozoa</taxon>
        <taxon>Nematoda</taxon>
        <taxon>Chromadorea</taxon>
        <taxon>Rhabditida</taxon>
        <taxon>Tylenchina</taxon>
        <taxon>Tylenchomorpha</taxon>
        <taxon>Aphelenchoidea</taxon>
        <taxon>Aphelenchoididae</taxon>
        <taxon>Bursaphelenchus</taxon>
    </lineage>
</organism>
<dbReference type="GO" id="GO:0003700">
    <property type="term" value="F:DNA-binding transcription factor activity"/>
    <property type="evidence" value="ECO:0007669"/>
    <property type="project" value="InterPro"/>
</dbReference>
<dbReference type="OrthoDB" id="5804878at2759"/>
<dbReference type="EMBL" id="CAJFCW020000005">
    <property type="protein sequence ID" value="CAG9121120.1"/>
    <property type="molecule type" value="Genomic_DNA"/>
</dbReference>
<dbReference type="InterPro" id="IPR049636">
    <property type="entry name" value="HNF4-like_DBD"/>
</dbReference>
<evidence type="ECO:0000256" key="11">
    <source>
        <dbReference type="RuleBase" id="RU004334"/>
    </source>
</evidence>
<accession>A0A811LEL3</accession>
<dbReference type="SUPFAM" id="SSF57716">
    <property type="entry name" value="Glucocorticoid receptor-like (DNA-binding domain)"/>
    <property type="match status" value="1"/>
</dbReference>
<dbReference type="PANTHER" id="PTHR47630">
    <property type="entry name" value="NUCLEAR HORMONE RECEPTOR FAMILY-RELATED-RELATED"/>
    <property type="match status" value="1"/>
</dbReference>
<dbReference type="Pfam" id="PF00105">
    <property type="entry name" value="zf-C4"/>
    <property type="match status" value="1"/>
</dbReference>
<dbReference type="GO" id="GO:0000978">
    <property type="term" value="F:RNA polymerase II cis-regulatory region sequence-specific DNA binding"/>
    <property type="evidence" value="ECO:0007669"/>
    <property type="project" value="InterPro"/>
</dbReference>
<reference evidence="14" key="1">
    <citation type="submission" date="2020-09" db="EMBL/GenBank/DDBJ databases">
        <authorList>
            <person name="Kikuchi T."/>
        </authorList>
    </citation>
    <scope>NUCLEOTIDE SEQUENCE</scope>
    <source>
        <strain evidence="14">SH1</strain>
    </source>
</reference>
<evidence type="ECO:0000256" key="6">
    <source>
        <dbReference type="ARBA" id="ARBA00023015"/>
    </source>
</evidence>
<evidence type="ECO:0000256" key="2">
    <source>
        <dbReference type="ARBA" id="ARBA00005993"/>
    </source>
</evidence>
<dbReference type="GO" id="GO:0008270">
    <property type="term" value="F:zinc ion binding"/>
    <property type="evidence" value="ECO:0007669"/>
    <property type="project" value="UniProtKB-KW"/>
</dbReference>
<dbReference type="Pfam" id="PF00104">
    <property type="entry name" value="Hormone_recep"/>
    <property type="match status" value="1"/>
</dbReference>
<dbReference type="Gene3D" id="1.10.565.10">
    <property type="entry name" value="Retinoid X Receptor"/>
    <property type="match status" value="1"/>
</dbReference>
<dbReference type="PROSITE" id="PS00031">
    <property type="entry name" value="NUCLEAR_REC_DBD_1"/>
    <property type="match status" value="1"/>
</dbReference>
<evidence type="ECO:0000256" key="5">
    <source>
        <dbReference type="ARBA" id="ARBA00022833"/>
    </source>
</evidence>
<name>A0A811LEL3_9BILA</name>
<evidence type="ECO:0000256" key="8">
    <source>
        <dbReference type="ARBA" id="ARBA00023163"/>
    </source>
</evidence>
<dbReference type="GO" id="GO:0005634">
    <property type="term" value="C:nucleus"/>
    <property type="evidence" value="ECO:0007669"/>
    <property type="project" value="UniProtKB-SubCell"/>
</dbReference>
<feature type="domain" description="Nuclear receptor" evidence="12">
    <location>
        <begin position="9"/>
        <end position="84"/>
    </location>
</feature>
<evidence type="ECO:0000256" key="10">
    <source>
        <dbReference type="ARBA" id="ARBA00023242"/>
    </source>
</evidence>
<dbReference type="EMBL" id="CAJFDH010000005">
    <property type="protein sequence ID" value="CAD5225604.1"/>
    <property type="molecule type" value="Genomic_DNA"/>
</dbReference>
<dbReference type="FunFam" id="3.30.50.10:FF:000030">
    <property type="entry name" value="Nuclear Hormone Receptor family"/>
    <property type="match status" value="1"/>
</dbReference>
<comment type="caution">
    <text evidence="14">The sequence shown here is derived from an EMBL/GenBank/DDBJ whole genome shotgun (WGS) entry which is preliminary data.</text>
</comment>
<evidence type="ECO:0000256" key="1">
    <source>
        <dbReference type="ARBA" id="ARBA00004123"/>
    </source>
</evidence>
<sequence>MEMLTSLGERYCLVCGDSGAENHYGSVCCNGCKGFFRRSIRAKRVYVCAHNLGCNIVKEYRNCCRACRLQKCLKVGLNPGLVQSDRHESSSPTDWSVEMYEIRGNNIGPMRSKNVSTHLLSSRSQYDPRIETRLPFATFPSINTPPSIVRQNSMVIQDPQISCLSECDIPSTSNLSSPSSLEFPNKTEIQSLPSITTSSPGYCSDIVSTSGAWNSKSGITSNDSGFSSASGLVMQYQMLAQPDFLPLGCKQAIPTFNPNDILSVTNYWKCVDNFLDTYRDTFVSHIGSTDLEYFNNPNLTTEESFLHPRAMAARSAIDWEPRTPGLDPFVRIWLRTSLYVIDWITHIPEFLQLDVSDRITLLSDRAIAGTWGSVVQNTLMYYERNPGCTMKMIPLTGGLYFPIDNPELCGVSRENYGYVVQLYKLAWQTLVKPCMELGVSDEEMRILRILSVMCPVIGMSEGAVDLVTRTRRFYLNVLQNIVRRREGMDVERTMQRVADLLLLLTAFDKIAHVEDENMAVMLLFGLSDFNGDVMENFHLRRRRLVDNTEATTSLPTTDISFKFNEPSSV</sequence>
<dbReference type="PANTHER" id="PTHR47630:SF7">
    <property type="entry name" value="NUCLEAR HORMONE RECEPTOR FAMILY"/>
    <property type="match status" value="1"/>
</dbReference>
<proteinExistence type="inferred from homology"/>
<dbReference type="Proteomes" id="UP000614601">
    <property type="component" value="Unassembled WGS sequence"/>
</dbReference>
<protein>
    <recommendedName>
        <fullName evidence="16">Nuclear receptor domain-containing protein</fullName>
    </recommendedName>
</protein>
<feature type="domain" description="NR LBD" evidence="13">
    <location>
        <begin position="302"/>
        <end position="540"/>
    </location>
</feature>
<evidence type="ECO:0000256" key="7">
    <source>
        <dbReference type="ARBA" id="ARBA00023125"/>
    </source>
</evidence>
<keyword evidence="6 11" id="KW-0805">Transcription regulation</keyword>
<dbReference type="InterPro" id="IPR013088">
    <property type="entry name" value="Znf_NHR/GATA"/>
</dbReference>
<dbReference type="InterPro" id="IPR001628">
    <property type="entry name" value="Znf_hrmn_rcpt"/>
</dbReference>
<keyword evidence="8 11" id="KW-0804">Transcription</keyword>
<keyword evidence="9 11" id="KW-0675">Receptor</keyword>
<comment type="similarity">
    <text evidence="2 11">Belongs to the nuclear hormone receptor family.</text>
</comment>
<comment type="subcellular location">
    <subcellularLocation>
        <location evidence="1 11">Nucleus</location>
    </subcellularLocation>
</comment>
<keyword evidence="4 11" id="KW-0863">Zinc-finger</keyword>
<dbReference type="SUPFAM" id="SSF48508">
    <property type="entry name" value="Nuclear receptor ligand-binding domain"/>
    <property type="match status" value="1"/>
</dbReference>
<evidence type="ECO:0000256" key="9">
    <source>
        <dbReference type="ARBA" id="ARBA00023170"/>
    </source>
</evidence>
<dbReference type="SMART" id="SM00430">
    <property type="entry name" value="HOLI"/>
    <property type="match status" value="1"/>
</dbReference>
<evidence type="ECO:0000256" key="3">
    <source>
        <dbReference type="ARBA" id="ARBA00022723"/>
    </source>
</evidence>
<evidence type="ECO:0000256" key="4">
    <source>
        <dbReference type="ARBA" id="ARBA00022771"/>
    </source>
</evidence>
<dbReference type="InterPro" id="IPR052499">
    <property type="entry name" value="C.elegans_NHRs"/>
</dbReference>
<keyword evidence="10 11" id="KW-0539">Nucleus</keyword>
<keyword evidence="15" id="KW-1185">Reference proteome</keyword>